<gene>
    <name evidence="6" type="ORF">LHA26_04355</name>
</gene>
<keyword evidence="6" id="KW-0282">Flagellum</keyword>
<evidence type="ECO:0000256" key="2">
    <source>
        <dbReference type="ARBA" id="ARBA00008787"/>
    </source>
</evidence>
<organism evidence="6 7">
    <name type="scientific">Sphingomonas morindae</name>
    <dbReference type="NCBI Taxonomy" id="1541170"/>
    <lineage>
        <taxon>Bacteria</taxon>
        <taxon>Pseudomonadati</taxon>
        <taxon>Pseudomonadota</taxon>
        <taxon>Alphaproteobacteria</taxon>
        <taxon>Sphingomonadales</taxon>
        <taxon>Sphingomonadaceae</taxon>
        <taxon>Sphingomonas</taxon>
    </lineage>
</organism>
<dbReference type="RefSeq" id="WP_252167515.1">
    <property type="nucleotide sequence ID" value="NZ_CP084930.1"/>
</dbReference>
<protein>
    <submittedName>
        <fullName evidence="6">Flagellar protein FliS</fullName>
    </submittedName>
</protein>
<keyword evidence="6" id="KW-0969">Cilium</keyword>
<evidence type="ECO:0000256" key="5">
    <source>
        <dbReference type="ARBA" id="ARBA00023186"/>
    </source>
</evidence>
<keyword evidence="4" id="KW-1005">Bacterial flagellum biogenesis</keyword>
<dbReference type="PANTHER" id="PTHR34773:SF1">
    <property type="entry name" value="FLAGELLAR SECRETION CHAPERONE FLIS"/>
    <property type="match status" value="1"/>
</dbReference>
<comment type="subcellular location">
    <subcellularLocation>
        <location evidence="1">Cytoplasm</location>
        <location evidence="1">Cytosol</location>
    </subcellularLocation>
</comment>
<keyword evidence="5" id="KW-0143">Chaperone</keyword>
<proteinExistence type="inferred from homology"/>
<dbReference type="SUPFAM" id="SSF101116">
    <property type="entry name" value="Flagellar export chaperone FliS"/>
    <property type="match status" value="1"/>
</dbReference>
<sequence length="132" mass="13850">MFAHTGHAGARARYRALDISTKVEGASPHQLIGILFDEVMKTLDTLAAGIAAGNGPTSPGMPERRARAVSILLGLEGCLDHGQGGELAAGLAAIYREARRLLGEGLEKRDLAPLVQARDLIAEIAEAWGKIG</sequence>
<reference evidence="6" key="1">
    <citation type="journal article" date="2022" name="Toxins">
        <title>Genomic Analysis of Sphingopyxis sp. USTB-05 for Biodegrading Cyanobacterial Hepatotoxins.</title>
        <authorList>
            <person name="Liu C."/>
            <person name="Xu Q."/>
            <person name="Zhao Z."/>
            <person name="Zhang H."/>
            <person name="Liu X."/>
            <person name="Yin C."/>
            <person name="Liu Y."/>
            <person name="Yan H."/>
        </authorList>
    </citation>
    <scope>NUCLEOTIDE SEQUENCE</scope>
    <source>
        <strain evidence="6">NBD5</strain>
    </source>
</reference>
<accession>A0ABY4X9Y4</accession>
<keyword evidence="7" id="KW-1185">Reference proteome</keyword>
<evidence type="ECO:0000256" key="1">
    <source>
        <dbReference type="ARBA" id="ARBA00004514"/>
    </source>
</evidence>
<evidence type="ECO:0000256" key="4">
    <source>
        <dbReference type="ARBA" id="ARBA00022795"/>
    </source>
</evidence>
<keyword evidence="3" id="KW-0963">Cytoplasm</keyword>
<dbReference type="InterPro" id="IPR003713">
    <property type="entry name" value="FliS"/>
</dbReference>
<evidence type="ECO:0000256" key="3">
    <source>
        <dbReference type="ARBA" id="ARBA00022490"/>
    </source>
</evidence>
<dbReference type="Proteomes" id="UP001056937">
    <property type="component" value="Chromosome 1"/>
</dbReference>
<dbReference type="EMBL" id="CP084930">
    <property type="protein sequence ID" value="USI73709.1"/>
    <property type="molecule type" value="Genomic_DNA"/>
</dbReference>
<evidence type="ECO:0000313" key="7">
    <source>
        <dbReference type="Proteomes" id="UP001056937"/>
    </source>
</evidence>
<dbReference type="InterPro" id="IPR036584">
    <property type="entry name" value="FliS_sf"/>
</dbReference>
<evidence type="ECO:0000313" key="6">
    <source>
        <dbReference type="EMBL" id="USI73709.1"/>
    </source>
</evidence>
<dbReference type="CDD" id="cd16098">
    <property type="entry name" value="FliS"/>
    <property type="match status" value="1"/>
</dbReference>
<dbReference type="Pfam" id="PF02561">
    <property type="entry name" value="FliS"/>
    <property type="match status" value="1"/>
</dbReference>
<name>A0ABY4X9Y4_9SPHN</name>
<keyword evidence="6" id="KW-0966">Cell projection</keyword>
<dbReference type="Gene3D" id="1.20.120.340">
    <property type="entry name" value="Flagellar protein FliS"/>
    <property type="match status" value="1"/>
</dbReference>
<comment type="similarity">
    <text evidence="2">Belongs to the FliS family.</text>
</comment>
<dbReference type="PANTHER" id="PTHR34773">
    <property type="entry name" value="FLAGELLAR SECRETION CHAPERONE FLIS"/>
    <property type="match status" value="1"/>
</dbReference>